<protein>
    <recommendedName>
        <fullName evidence="3">Transposase</fullName>
    </recommendedName>
</protein>
<proteinExistence type="predicted"/>
<organism evidence="1 2">
    <name type="scientific">Gymnopus androsaceus JB14</name>
    <dbReference type="NCBI Taxonomy" id="1447944"/>
    <lineage>
        <taxon>Eukaryota</taxon>
        <taxon>Fungi</taxon>
        <taxon>Dikarya</taxon>
        <taxon>Basidiomycota</taxon>
        <taxon>Agaricomycotina</taxon>
        <taxon>Agaricomycetes</taxon>
        <taxon>Agaricomycetidae</taxon>
        <taxon>Agaricales</taxon>
        <taxon>Marasmiineae</taxon>
        <taxon>Omphalotaceae</taxon>
        <taxon>Gymnopus</taxon>
    </lineage>
</organism>
<evidence type="ECO:0000313" key="2">
    <source>
        <dbReference type="Proteomes" id="UP000799118"/>
    </source>
</evidence>
<dbReference type="OrthoDB" id="3039677at2759"/>
<dbReference type="Proteomes" id="UP000799118">
    <property type="component" value="Unassembled WGS sequence"/>
</dbReference>
<gene>
    <name evidence="1" type="ORF">BT96DRAFT_745620</name>
</gene>
<evidence type="ECO:0000313" key="1">
    <source>
        <dbReference type="EMBL" id="KAE9385907.1"/>
    </source>
</evidence>
<keyword evidence="2" id="KW-1185">Reference proteome</keyword>
<dbReference type="AlphaFoldDB" id="A0A6A4GKR8"/>
<dbReference type="EMBL" id="ML769933">
    <property type="protein sequence ID" value="KAE9385907.1"/>
    <property type="molecule type" value="Genomic_DNA"/>
</dbReference>
<evidence type="ECO:0008006" key="3">
    <source>
        <dbReference type="Google" id="ProtNLM"/>
    </source>
</evidence>
<reference evidence="1" key="1">
    <citation type="journal article" date="2019" name="Environ. Microbiol.">
        <title>Fungal ecological strategies reflected in gene transcription - a case study of two litter decomposers.</title>
        <authorList>
            <person name="Barbi F."/>
            <person name="Kohler A."/>
            <person name="Barry K."/>
            <person name="Baskaran P."/>
            <person name="Daum C."/>
            <person name="Fauchery L."/>
            <person name="Ihrmark K."/>
            <person name="Kuo A."/>
            <person name="LaButti K."/>
            <person name="Lipzen A."/>
            <person name="Morin E."/>
            <person name="Grigoriev I.V."/>
            <person name="Henrissat B."/>
            <person name="Lindahl B."/>
            <person name="Martin F."/>
        </authorList>
    </citation>
    <scope>NUCLEOTIDE SEQUENCE</scope>
    <source>
        <strain evidence="1">JB14</strain>
    </source>
</reference>
<name>A0A6A4GKR8_9AGAR</name>
<feature type="non-terminal residue" evidence="1">
    <location>
        <position position="1"/>
    </location>
</feature>
<feature type="non-terminal residue" evidence="1">
    <location>
        <position position="160"/>
    </location>
</feature>
<sequence>DPKQHEINQILARVVDLLLPLEEGYFYLRTAKHPFGRNVSLVIVPAVCDVLGAHQLVGFPHHKHRLFCTRCLLPRHDIHNLNRASWPRRDAEQHIKQAIAWRDAPTQKHRDHIYKTYGVRWSELLRLPGFDPIAFTTIDDFHMLLLGLYETHIRDIWGID</sequence>
<accession>A0A6A4GKR8</accession>